<evidence type="ECO:0000256" key="2">
    <source>
        <dbReference type="SAM" id="MobiDB-lite"/>
    </source>
</evidence>
<feature type="domain" description="FAD-binding PCMH-type" evidence="3">
    <location>
        <begin position="11"/>
        <end position="182"/>
    </location>
</feature>
<dbReference type="InterPro" id="IPR016167">
    <property type="entry name" value="FAD-bd_PCMH_sub1"/>
</dbReference>
<sequence length="455" mass="49726">MQRWTNWARTATGTPSSVLAPRDTAEAAAAIRAAAEAGRTVRPLGTGHSFSSIGSPGTGCALDLSHWTGIVRAEPDTGLVTVRAGTPLHQLNAELDGLGLAMANLGDIDQQTISGAISTGTHGTGAGLGGLATQVEALDLLLADGSERRCSATENPELFAAARVGLGALGVITSVTLRCVPAFTLAAEEHPAPLDEVLERFDQLAADHDHVEFYWFPHSSNTLVKRNDRHDGPPRPLHPVRHFLEYEVLENRLFGAVCKLGRAVPALVRPLNRICASTWSARSYSDRSHRVFTTPRSVRFVESEYAIPQEALRDVLRELRAAARDLADPVMFPVEVRVAAADDIWLSTAYQRPTAYIAIHQFQGMPHRRWFDAFEDIAGAAGGRPHWGKMHRLDAAALRERYPRFDDFRRLRAELDPGGVFRNAYLDRVLGPVDNSATCPQEDPDFNGNQVSDFH</sequence>
<proteinExistence type="predicted"/>
<comment type="caution">
    <text evidence="4">The sequence shown here is derived from an EMBL/GenBank/DDBJ whole genome shotgun (WGS) entry which is preliminary data.</text>
</comment>
<dbReference type="Gene3D" id="1.10.45.10">
    <property type="entry name" value="Vanillyl-alcohol Oxidase, Chain A, domain 4"/>
    <property type="match status" value="1"/>
</dbReference>
<dbReference type="InterPro" id="IPR016166">
    <property type="entry name" value="FAD-bd_PCMH"/>
</dbReference>
<dbReference type="OrthoDB" id="9800184at2"/>
<protein>
    <submittedName>
        <fullName evidence="4">FAD-binding protein</fullName>
    </submittedName>
</protein>
<evidence type="ECO:0000259" key="3">
    <source>
        <dbReference type="PROSITE" id="PS51387"/>
    </source>
</evidence>
<dbReference type="PANTHER" id="PTHR43762:SF1">
    <property type="entry name" value="D-ARABINONO-1,4-LACTONE OXIDASE"/>
    <property type="match status" value="1"/>
</dbReference>
<dbReference type="Pfam" id="PF04030">
    <property type="entry name" value="ALO"/>
    <property type="match status" value="1"/>
</dbReference>
<organism evidence="4 5">
    <name type="scientific">Saccharopolyspora hirsuta</name>
    <dbReference type="NCBI Taxonomy" id="1837"/>
    <lineage>
        <taxon>Bacteria</taxon>
        <taxon>Bacillati</taxon>
        <taxon>Actinomycetota</taxon>
        <taxon>Actinomycetes</taxon>
        <taxon>Pseudonocardiales</taxon>
        <taxon>Pseudonocardiaceae</taxon>
        <taxon>Saccharopolyspora</taxon>
    </lineage>
</organism>
<evidence type="ECO:0000313" key="5">
    <source>
        <dbReference type="Proteomes" id="UP000323946"/>
    </source>
</evidence>
<dbReference type="EMBL" id="VWPH01000003">
    <property type="protein sequence ID" value="KAA5836193.1"/>
    <property type="molecule type" value="Genomic_DNA"/>
</dbReference>
<dbReference type="PIRSF" id="PIRSF000136">
    <property type="entry name" value="LGO_GLO"/>
    <property type="match status" value="1"/>
</dbReference>
<dbReference type="GO" id="GO:0080049">
    <property type="term" value="F:L-gulono-1,4-lactone dehydrogenase activity"/>
    <property type="evidence" value="ECO:0007669"/>
    <property type="project" value="TreeGrafter"/>
</dbReference>
<dbReference type="InterPro" id="IPR016169">
    <property type="entry name" value="FAD-bd_PCMH_sub2"/>
</dbReference>
<dbReference type="Gene3D" id="3.30.43.10">
    <property type="entry name" value="Uridine Diphospho-n-acetylenolpyruvylglucosamine Reductase, domain 2"/>
    <property type="match status" value="1"/>
</dbReference>
<dbReference type="PANTHER" id="PTHR43762">
    <property type="entry name" value="L-GULONOLACTONE OXIDASE"/>
    <property type="match status" value="1"/>
</dbReference>
<keyword evidence="5" id="KW-1185">Reference proteome</keyword>
<accession>A0A5M7C356</accession>
<gene>
    <name evidence="4" type="ORF">F1721_07670</name>
</gene>
<dbReference type="InterPro" id="IPR006094">
    <property type="entry name" value="Oxid_FAD_bind_N"/>
</dbReference>
<reference evidence="4 5" key="1">
    <citation type="submission" date="2019-09" db="EMBL/GenBank/DDBJ databases">
        <title>Draft genome sequence of the thermophilic Saccharopolyspora hirsuta VKM Ac-666T.</title>
        <authorList>
            <person name="Lobastova T.G."/>
            <person name="Fokina V."/>
            <person name="Bragin E.Y."/>
            <person name="Shtratnikova V.Y."/>
            <person name="Starodumova I.P."/>
            <person name="Tarlachkov S.V."/>
            <person name="Donova M.V."/>
        </authorList>
    </citation>
    <scope>NUCLEOTIDE SEQUENCE [LARGE SCALE GENOMIC DNA]</scope>
    <source>
        <strain evidence="4 5">VKM Ac-666</strain>
    </source>
</reference>
<dbReference type="GO" id="GO:0071949">
    <property type="term" value="F:FAD binding"/>
    <property type="evidence" value="ECO:0007669"/>
    <property type="project" value="InterPro"/>
</dbReference>
<dbReference type="InterPro" id="IPR016171">
    <property type="entry name" value="Vanillyl_alc_oxidase_C-sub2"/>
</dbReference>
<dbReference type="InterPro" id="IPR036318">
    <property type="entry name" value="FAD-bd_PCMH-like_sf"/>
</dbReference>
<dbReference type="SUPFAM" id="SSF56176">
    <property type="entry name" value="FAD-binding/transporter-associated domain-like"/>
    <property type="match status" value="1"/>
</dbReference>
<dbReference type="Gene3D" id="3.30.465.10">
    <property type="match status" value="1"/>
</dbReference>
<keyword evidence="1" id="KW-0560">Oxidoreductase</keyword>
<dbReference type="SMR" id="A0A5M7C356"/>
<dbReference type="GO" id="GO:0003885">
    <property type="term" value="F:D-arabinono-1,4-lactone oxidase activity"/>
    <property type="evidence" value="ECO:0007669"/>
    <property type="project" value="InterPro"/>
</dbReference>
<dbReference type="PROSITE" id="PS51387">
    <property type="entry name" value="FAD_PCMH"/>
    <property type="match status" value="1"/>
</dbReference>
<evidence type="ECO:0000256" key="1">
    <source>
        <dbReference type="ARBA" id="ARBA00023002"/>
    </source>
</evidence>
<dbReference type="NCBIfam" id="TIGR01679">
    <property type="entry name" value="bact_FAD_ox"/>
    <property type="match status" value="1"/>
</dbReference>
<dbReference type="Pfam" id="PF01565">
    <property type="entry name" value="FAD_binding_4"/>
    <property type="match status" value="1"/>
</dbReference>
<dbReference type="RefSeq" id="WP_150065851.1">
    <property type="nucleotide sequence ID" value="NZ_VWPH01000003.1"/>
</dbReference>
<evidence type="ECO:0000313" key="4">
    <source>
        <dbReference type="EMBL" id="KAA5836193.1"/>
    </source>
</evidence>
<dbReference type="GO" id="GO:0016020">
    <property type="term" value="C:membrane"/>
    <property type="evidence" value="ECO:0007669"/>
    <property type="project" value="InterPro"/>
</dbReference>
<dbReference type="InterPro" id="IPR010031">
    <property type="entry name" value="FAD_lactone_oxidase-like"/>
</dbReference>
<dbReference type="InterPro" id="IPR007173">
    <property type="entry name" value="ALO_C"/>
</dbReference>
<dbReference type="Gene3D" id="3.30.70.2520">
    <property type="match status" value="1"/>
</dbReference>
<feature type="region of interest" description="Disordered" evidence="2">
    <location>
        <begin position="436"/>
        <end position="455"/>
    </location>
</feature>
<dbReference type="AlphaFoldDB" id="A0A5M7C356"/>
<dbReference type="Proteomes" id="UP000323946">
    <property type="component" value="Unassembled WGS sequence"/>
</dbReference>
<name>A0A5M7C356_SACHI</name>